<reference evidence="1 2" key="1">
    <citation type="journal article" date="2011" name="Genome Res.">
        <title>Phylogeny-wide analysis of social amoeba genomes highlights ancient origins for complex intercellular communication.</title>
        <authorList>
            <person name="Heidel A.J."/>
            <person name="Lawal H.M."/>
            <person name="Felder M."/>
            <person name="Schilde C."/>
            <person name="Helps N.R."/>
            <person name="Tunggal B."/>
            <person name="Rivero F."/>
            <person name="John U."/>
            <person name="Schleicher M."/>
            <person name="Eichinger L."/>
            <person name="Platzer M."/>
            <person name="Noegel A.A."/>
            <person name="Schaap P."/>
            <person name="Gloeckner G."/>
        </authorList>
    </citation>
    <scope>NUCLEOTIDE SEQUENCE [LARGE SCALE GENOMIC DNA]</scope>
    <source>
        <strain evidence="2">ATCC 26659 / Pp 5 / PN500</strain>
    </source>
</reference>
<accession>D3B0S0</accession>
<name>D3B0S0_HETP5</name>
<protein>
    <submittedName>
        <fullName evidence="1">Uncharacterized protein</fullName>
    </submittedName>
</protein>
<dbReference type="Proteomes" id="UP000001396">
    <property type="component" value="Unassembled WGS sequence"/>
</dbReference>
<dbReference type="AlphaFoldDB" id="D3B0S0"/>
<organism evidence="1 2">
    <name type="scientific">Heterostelium pallidum (strain ATCC 26659 / Pp 5 / PN500)</name>
    <name type="common">Cellular slime mold</name>
    <name type="synonym">Polysphondylium pallidum</name>
    <dbReference type="NCBI Taxonomy" id="670386"/>
    <lineage>
        <taxon>Eukaryota</taxon>
        <taxon>Amoebozoa</taxon>
        <taxon>Evosea</taxon>
        <taxon>Eumycetozoa</taxon>
        <taxon>Dictyostelia</taxon>
        <taxon>Acytosteliales</taxon>
        <taxon>Acytosteliaceae</taxon>
        <taxon>Heterostelium</taxon>
    </lineage>
</organism>
<gene>
    <name evidence="1" type="ORF">PPL_01887</name>
</gene>
<sequence>MVDVSIPLQCACGRGGRDDVALRSRD</sequence>
<keyword evidence="2" id="KW-1185">Reference proteome</keyword>
<dbReference type="EMBL" id="ADBJ01000008">
    <property type="protein sequence ID" value="EFA84894.1"/>
    <property type="molecule type" value="Genomic_DNA"/>
</dbReference>
<evidence type="ECO:0000313" key="1">
    <source>
        <dbReference type="EMBL" id="EFA84894.1"/>
    </source>
</evidence>
<evidence type="ECO:0000313" key="2">
    <source>
        <dbReference type="Proteomes" id="UP000001396"/>
    </source>
</evidence>
<proteinExistence type="predicted"/>
<dbReference type="InParanoid" id="D3B0S0"/>
<comment type="caution">
    <text evidence="1">The sequence shown here is derived from an EMBL/GenBank/DDBJ whole genome shotgun (WGS) entry which is preliminary data.</text>
</comment>